<name>A0AAD9BB53_DISEL</name>
<organism evidence="1 2">
    <name type="scientific">Dissostichus eleginoides</name>
    <name type="common">Patagonian toothfish</name>
    <name type="synonym">Dissostichus amissus</name>
    <dbReference type="NCBI Taxonomy" id="100907"/>
    <lineage>
        <taxon>Eukaryota</taxon>
        <taxon>Metazoa</taxon>
        <taxon>Chordata</taxon>
        <taxon>Craniata</taxon>
        <taxon>Vertebrata</taxon>
        <taxon>Euteleostomi</taxon>
        <taxon>Actinopterygii</taxon>
        <taxon>Neopterygii</taxon>
        <taxon>Teleostei</taxon>
        <taxon>Neoteleostei</taxon>
        <taxon>Acanthomorphata</taxon>
        <taxon>Eupercaria</taxon>
        <taxon>Perciformes</taxon>
        <taxon>Notothenioidei</taxon>
        <taxon>Nototheniidae</taxon>
        <taxon>Dissostichus</taxon>
    </lineage>
</organism>
<sequence length="89" mass="9845">MGSIWKKLRQVTEDKMFFHSTHTNCLPNGGVINFSENIPVARGAGMLNTCRAQIYCLERVAVNAAGAAPGVSSLFDKVYHNFVCEEHNM</sequence>
<proteinExistence type="predicted"/>
<accession>A0AAD9BB53</accession>
<gene>
    <name evidence="1" type="ORF">KUDE01_025946</name>
</gene>
<dbReference type="Proteomes" id="UP001228049">
    <property type="component" value="Unassembled WGS sequence"/>
</dbReference>
<keyword evidence="2" id="KW-1185">Reference proteome</keyword>
<evidence type="ECO:0000313" key="1">
    <source>
        <dbReference type="EMBL" id="KAK1880421.1"/>
    </source>
</evidence>
<comment type="caution">
    <text evidence="1">The sequence shown here is derived from an EMBL/GenBank/DDBJ whole genome shotgun (WGS) entry which is preliminary data.</text>
</comment>
<reference evidence="1" key="1">
    <citation type="submission" date="2023-04" db="EMBL/GenBank/DDBJ databases">
        <title>Chromosome-level genome of Chaenocephalus aceratus.</title>
        <authorList>
            <person name="Park H."/>
        </authorList>
    </citation>
    <scope>NUCLEOTIDE SEQUENCE</scope>
    <source>
        <strain evidence="1">DE</strain>
        <tissue evidence="1">Muscle</tissue>
    </source>
</reference>
<dbReference type="EMBL" id="JASDAP010000025">
    <property type="protein sequence ID" value="KAK1880421.1"/>
    <property type="molecule type" value="Genomic_DNA"/>
</dbReference>
<dbReference type="AlphaFoldDB" id="A0AAD9BB53"/>
<protein>
    <submittedName>
        <fullName evidence="1">Ras-GEF domain containing family member 1A</fullName>
    </submittedName>
</protein>
<evidence type="ECO:0000313" key="2">
    <source>
        <dbReference type="Proteomes" id="UP001228049"/>
    </source>
</evidence>